<protein>
    <recommendedName>
        <fullName evidence="3">FLYWCH-type domain-containing protein</fullName>
    </recommendedName>
</protein>
<evidence type="ECO:0000313" key="1">
    <source>
        <dbReference type="EMBL" id="KAK3880151.1"/>
    </source>
</evidence>
<name>A0AAE1FUP7_PETCI</name>
<dbReference type="Proteomes" id="UP001286313">
    <property type="component" value="Unassembled WGS sequence"/>
</dbReference>
<dbReference type="EMBL" id="JAWQEG010001350">
    <property type="protein sequence ID" value="KAK3880151.1"/>
    <property type="molecule type" value="Genomic_DNA"/>
</dbReference>
<dbReference type="AlphaFoldDB" id="A0AAE1FUP7"/>
<reference evidence="1" key="1">
    <citation type="submission" date="2023-10" db="EMBL/GenBank/DDBJ databases">
        <title>Genome assemblies of two species of porcelain crab, Petrolisthes cinctipes and Petrolisthes manimaculis (Anomura: Porcellanidae).</title>
        <authorList>
            <person name="Angst P."/>
        </authorList>
    </citation>
    <scope>NUCLEOTIDE SEQUENCE</scope>
    <source>
        <strain evidence="1">PB745_01</strain>
        <tissue evidence="1">Gill</tissue>
    </source>
</reference>
<keyword evidence="2" id="KW-1185">Reference proteome</keyword>
<sequence>MSEGSQGEVRQVRNIEGQRRGSIVYIFDDQAYVKDRQYNDKLHVRCHLFKSVCLGRGHIILENSTMMLTKDHNHGSQASYIEQMELKSSMKDSMKNDPTQNTRQVVPYLLSSFYLVSPPLTVPPSLLLSLYLHPSLYLPDSSCHCTSTPHCTSQPPPLTLCLLSTADLTLMIGSELMRLAIVYSGQQMTCDKLPVVL</sequence>
<gene>
    <name evidence="1" type="ORF">Pcinc_015322</name>
</gene>
<proteinExistence type="predicted"/>
<accession>A0AAE1FUP7</accession>
<comment type="caution">
    <text evidence="1">The sequence shown here is derived from an EMBL/GenBank/DDBJ whole genome shotgun (WGS) entry which is preliminary data.</text>
</comment>
<organism evidence="1 2">
    <name type="scientific">Petrolisthes cinctipes</name>
    <name type="common">Flat porcelain crab</name>
    <dbReference type="NCBI Taxonomy" id="88211"/>
    <lineage>
        <taxon>Eukaryota</taxon>
        <taxon>Metazoa</taxon>
        <taxon>Ecdysozoa</taxon>
        <taxon>Arthropoda</taxon>
        <taxon>Crustacea</taxon>
        <taxon>Multicrustacea</taxon>
        <taxon>Malacostraca</taxon>
        <taxon>Eumalacostraca</taxon>
        <taxon>Eucarida</taxon>
        <taxon>Decapoda</taxon>
        <taxon>Pleocyemata</taxon>
        <taxon>Anomura</taxon>
        <taxon>Galatheoidea</taxon>
        <taxon>Porcellanidae</taxon>
        <taxon>Petrolisthes</taxon>
    </lineage>
</organism>
<evidence type="ECO:0008006" key="3">
    <source>
        <dbReference type="Google" id="ProtNLM"/>
    </source>
</evidence>
<dbReference type="Gene3D" id="2.20.25.240">
    <property type="match status" value="1"/>
</dbReference>
<evidence type="ECO:0000313" key="2">
    <source>
        <dbReference type="Proteomes" id="UP001286313"/>
    </source>
</evidence>